<feature type="compositionally biased region" description="Basic and acidic residues" evidence="5">
    <location>
        <begin position="22"/>
        <end position="53"/>
    </location>
</feature>
<dbReference type="RefSeq" id="WP_129004260.1">
    <property type="nucleotide sequence ID" value="NZ_SDHZ01000002.1"/>
</dbReference>
<dbReference type="GO" id="GO:0003723">
    <property type="term" value="F:RNA binding"/>
    <property type="evidence" value="ECO:0007669"/>
    <property type="project" value="UniProtKB-KW"/>
</dbReference>
<dbReference type="CDD" id="cd00165">
    <property type="entry name" value="S4"/>
    <property type="match status" value="1"/>
</dbReference>
<dbReference type="Gene3D" id="3.30.70.1560">
    <property type="entry name" value="Alpha-L RNA-binding motif"/>
    <property type="match status" value="1"/>
</dbReference>
<keyword evidence="8" id="KW-1185">Reference proteome</keyword>
<dbReference type="SUPFAM" id="SSF55120">
    <property type="entry name" value="Pseudouridine synthase"/>
    <property type="match status" value="1"/>
</dbReference>
<dbReference type="InterPro" id="IPR050343">
    <property type="entry name" value="RsuA_PseudoU_synthase"/>
</dbReference>
<keyword evidence="2 4" id="KW-0413">Isomerase</keyword>
<dbReference type="Gene3D" id="3.10.290.10">
    <property type="entry name" value="RNA-binding S4 domain"/>
    <property type="match status" value="1"/>
</dbReference>
<dbReference type="GO" id="GO:0120159">
    <property type="term" value="F:rRNA pseudouridine synthase activity"/>
    <property type="evidence" value="ECO:0007669"/>
    <property type="project" value="UniProtKB-ARBA"/>
</dbReference>
<dbReference type="InterPro" id="IPR002942">
    <property type="entry name" value="S4_RNA-bd"/>
</dbReference>
<sequence>MAKQAFDKFINKASAAKKKEAHRQEKKALKAEMRADYEARKKEAGKTNEKKYGEVTAAGKRGRTDKAATPESGFKGRSGKSDASEGKFKSRGKAETPEIGFKTRKPDAAGFEAGRKAGGSFEAEKKARQASFEAGKGKRTEGNFSEDKKGRGIGIKPQGGAATRATRPIKATTRTAYGKTDDEKADALQASLQATPRSRSYATTATNKTTAAKTVTAKDSEGNDMMPLNKFIAHAGICGRREAADLVKEGQVVVNGDKIFEPGFKVSAADKIKVKGKPVFLQKNLVYILLNKPKDYITTAKDPEGRKTVLELIKGATQERVYPVGRLDRNTTGVLLLTNDGELAQKLTHPSYEIKKIYEVKLDKPLQKKDYEAIVNGITLEDGFVQADAVGYADPKDKSVIGIQIHSGRNRIVRRIFEHLGYDVRNLDRVMFANLTKKNVDRSKWRLLNEKEVRLLKYMNQSFVRKREKKDA</sequence>
<dbReference type="SUPFAM" id="SSF55174">
    <property type="entry name" value="Alpha-L RNA-binding motif"/>
    <property type="match status" value="1"/>
</dbReference>
<dbReference type="InterPro" id="IPR020103">
    <property type="entry name" value="PsdUridine_synth_cat_dom_sf"/>
</dbReference>
<evidence type="ECO:0000256" key="5">
    <source>
        <dbReference type="SAM" id="MobiDB-lite"/>
    </source>
</evidence>
<proteinExistence type="inferred from homology"/>
<dbReference type="Pfam" id="PF00849">
    <property type="entry name" value="PseudoU_synth_2"/>
    <property type="match status" value="1"/>
</dbReference>
<feature type="domain" description="RNA-binding S4" evidence="6">
    <location>
        <begin position="226"/>
        <end position="286"/>
    </location>
</feature>
<organism evidence="7 8">
    <name type="scientific">Filimonas effusa</name>
    <dbReference type="NCBI Taxonomy" id="2508721"/>
    <lineage>
        <taxon>Bacteria</taxon>
        <taxon>Pseudomonadati</taxon>
        <taxon>Bacteroidota</taxon>
        <taxon>Chitinophagia</taxon>
        <taxon>Chitinophagales</taxon>
        <taxon>Chitinophagaceae</taxon>
        <taxon>Filimonas</taxon>
    </lineage>
</organism>
<dbReference type="AlphaFoldDB" id="A0A4Q1D451"/>
<dbReference type="CDD" id="cd02870">
    <property type="entry name" value="PseudoU_synth_RsuA_like"/>
    <property type="match status" value="1"/>
</dbReference>
<keyword evidence="3" id="KW-0694">RNA-binding</keyword>
<feature type="compositionally biased region" description="Basic and acidic residues" evidence="5">
    <location>
        <begin position="79"/>
        <end position="96"/>
    </location>
</feature>
<dbReference type="InterPro" id="IPR036986">
    <property type="entry name" value="S4_RNA-bd_sf"/>
</dbReference>
<comment type="caution">
    <text evidence="7">The sequence shown here is derived from an EMBL/GenBank/DDBJ whole genome shotgun (WGS) entry which is preliminary data.</text>
</comment>
<dbReference type="EC" id="5.4.99.-" evidence="4"/>
<accession>A0A4Q1D451</accession>
<protein>
    <recommendedName>
        <fullName evidence="4">Pseudouridine synthase</fullName>
        <ecNumber evidence="4">5.4.99.-</ecNumber>
    </recommendedName>
</protein>
<evidence type="ECO:0000256" key="2">
    <source>
        <dbReference type="ARBA" id="ARBA00023235"/>
    </source>
</evidence>
<dbReference type="NCBIfam" id="TIGR00093">
    <property type="entry name" value="pseudouridine synthase"/>
    <property type="match status" value="1"/>
</dbReference>
<evidence type="ECO:0000256" key="1">
    <source>
        <dbReference type="ARBA" id="ARBA00008348"/>
    </source>
</evidence>
<evidence type="ECO:0000256" key="4">
    <source>
        <dbReference type="RuleBase" id="RU003887"/>
    </source>
</evidence>
<dbReference type="OrthoDB" id="1012272at2"/>
<dbReference type="InterPro" id="IPR042092">
    <property type="entry name" value="PsdUridine_s_RsuA/RluB/E/F_cat"/>
</dbReference>
<evidence type="ECO:0000259" key="6">
    <source>
        <dbReference type="SMART" id="SM00363"/>
    </source>
</evidence>
<dbReference type="PANTHER" id="PTHR47683:SF2">
    <property type="entry name" value="RNA-BINDING S4 DOMAIN-CONTAINING PROTEIN"/>
    <property type="match status" value="1"/>
</dbReference>
<dbReference type="InterPro" id="IPR000748">
    <property type="entry name" value="PsdUridine_synth_RsuA/RluB/E/F"/>
</dbReference>
<dbReference type="InterPro" id="IPR018496">
    <property type="entry name" value="PsdUridine_synth_RsuA/RluB_CS"/>
</dbReference>
<dbReference type="EMBL" id="SDHZ01000002">
    <property type="protein sequence ID" value="RXK83205.1"/>
    <property type="molecule type" value="Genomic_DNA"/>
</dbReference>
<dbReference type="InterPro" id="IPR020094">
    <property type="entry name" value="TruA/RsuA/RluB/E/F_N"/>
</dbReference>
<dbReference type="Gene3D" id="3.30.70.580">
    <property type="entry name" value="Pseudouridine synthase I, catalytic domain, N-terminal subdomain"/>
    <property type="match status" value="1"/>
</dbReference>
<dbReference type="PROSITE" id="PS50889">
    <property type="entry name" value="S4"/>
    <property type="match status" value="1"/>
</dbReference>
<dbReference type="Pfam" id="PF01479">
    <property type="entry name" value="S4"/>
    <property type="match status" value="1"/>
</dbReference>
<feature type="compositionally biased region" description="Basic and acidic residues" evidence="5">
    <location>
        <begin position="135"/>
        <end position="150"/>
    </location>
</feature>
<evidence type="ECO:0000313" key="7">
    <source>
        <dbReference type="EMBL" id="RXK83205.1"/>
    </source>
</evidence>
<feature type="region of interest" description="Disordered" evidence="5">
    <location>
        <begin position="14"/>
        <end position="184"/>
    </location>
</feature>
<name>A0A4Q1D451_9BACT</name>
<evidence type="ECO:0000313" key="8">
    <source>
        <dbReference type="Proteomes" id="UP000290545"/>
    </source>
</evidence>
<gene>
    <name evidence="7" type="ORF">ESB13_13900</name>
</gene>
<dbReference type="SMART" id="SM00363">
    <property type="entry name" value="S4"/>
    <property type="match status" value="1"/>
</dbReference>
<dbReference type="Proteomes" id="UP000290545">
    <property type="component" value="Unassembled WGS sequence"/>
</dbReference>
<dbReference type="InterPro" id="IPR006145">
    <property type="entry name" value="PsdUridine_synth_RsuA/RluA"/>
</dbReference>
<dbReference type="GO" id="GO:0000455">
    <property type="term" value="P:enzyme-directed rRNA pseudouridine synthesis"/>
    <property type="evidence" value="ECO:0007669"/>
    <property type="project" value="UniProtKB-ARBA"/>
</dbReference>
<evidence type="ECO:0000256" key="3">
    <source>
        <dbReference type="PROSITE-ProRule" id="PRU00182"/>
    </source>
</evidence>
<dbReference type="PROSITE" id="PS01149">
    <property type="entry name" value="PSI_RSU"/>
    <property type="match status" value="1"/>
</dbReference>
<dbReference type="PANTHER" id="PTHR47683">
    <property type="entry name" value="PSEUDOURIDINE SYNTHASE FAMILY PROTEIN-RELATED"/>
    <property type="match status" value="1"/>
</dbReference>
<comment type="similarity">
    <text evidence="1 4">Belongs to the pseudouridine synthase RsuA family.</text>
</comment>
<reference evidence="7 8" key="1">
    <citation type="submission" date="2019-01" db="EMBL/GenBank/DDBJ databases">
        <title>Filimonas sp. strain TTM-71.</title>
        <authorList>
            <person name="Chen W.-M."/>
        </authorList>
    </citation>
    <scope>NUCLEOTIDE SEQUENCE [LARGE SCALE GENOMIC DNA]</scope>
    <source>
        <strain evidence="7 8">TTM-71</strain>
    </source>
</reference>